<keyword evidence="1" id="KW-0472">Membrane</keyword>
<feature type="transmembrane region" description="Helical" evidence="1">
    <location>
        <begin position="210"/>
        <end position="226"/>
    </location>
</feature>
<evidence type="ECO:0008006" key="4">
    <source>
        <dbReference type="Google" id="ProtNLM"/>
    </source>
</evidence>
<name>A0ABY4FDS6_9BACT</name>
<keyword evidence="3" id="KW-1185">Reference proteome</keyword>
<dbReference type="Proteomes" id="UP000831785">
    <property type="component" value="Chromosome"/>
</dbReference>
<feature type="transmembrane region" description="Helical" evidence="1">
    <location>
        <begin position="424"/>
        <end position="444"/>
    </location>
</feature>
<feature type="transmembrane region" description="Helical" evidence="1">
    <location>
        <begin position="172"/>
        <end position="189"/>
    </location>
</feature>
<dbReference type="RefSeq" id="WP_244720842.1">
    <property type="nucleotide sequence ID" value="NZ_CP095049.1"/>
</dbReference>
<keyword evidence="1" id="KW-1133">Transmembrane helix</keyword>
<evidence type="ECO:0000313" key="3">
    <source>
        <dbReference type="Proteomes" id="UP000831785"/>
    </source>
</evidence>
<feature type="transmembrane region" description="Helical" evidence="1">
    <location>
        <begin position="343"/>
        <end position="361"/>
    </location>
</feature>
<reference evidence="2 3" key="1">
    <citation type="submission" date="2022-04" db="EMBL/GenBank/DDBJ databases">
        <title>Hymenobacter sp. isolated from the air.</title>
        <authorList>
            <person name="Won M."/>
            <person name="Lee C.-M."/>
            <person name="Woen H.-Y."/>
            <person name="Kwon S.-W."/>
        </authorList>
    </citation>
    <scope>NUCLEOTIDE SEQUENCE [LARGE SCALE GENOMIC DNA]</scope>
    <source>
        <strain evidence="3">5116 S-27</strain>
    </source>
</reference>
<organism evidence="2 3">
    <name type="scientific">Hymenobacter cellulosivorans</name>
    <dbReference type="NCBI Taxonomy" id="2932249"/>
    <lineage>
        <taxon>Bacteria</taxon>
        <taxon>Pseudomonadati</taxon>
        <taxon>Bacteroidota</taxon>
        <taxon>Cytophagia</taxon>
        <taxon>Cytophagales</taxon>
        <taxon>Hymenobacteraceae</taxon>
        <taxon>Hymenobacter</taxon>
    </lineage>
</organism>
<feature type="transmembrane region" description="Helical" evidence="1">
    <location>
        <begin position="373"/>
        <end position="391"/>
    </location>
</feature>
<accession>A0ABY4FDS6</accession>
<evidence type="ECO:0000256" key="1">
    <source>
        <dbReference type="SAM" id="Phobius"/>
    </source>
</evidence>
<proteinExistence type="predicted"/>
<sequence length="468" mass="53423">MLVLWAVYYSPLPEEAPRFFLYDSQGYWDYAIQYVASGYFNFYGFDSLYRGYLFPLLLSPLTKFVAEHQLATMDVFYPIGAGLAAMLFGMVGPNLWEAVQAPDQKRVSLIRRLLFGAVGFIFWRGYFKYPLTDLPALLALAGSLIIVLRSRSVVSGLLAGLLVATAANFRPVYTASLPLVALICFWPLVAEARVAGMAGMKNWRKWGRQLAFIVGVALIMWPQLLINQHHFNVNSPLILTSMPDEPSLYLQQLKLGLYDQKYETNIGRDYPSPMIVFKDPEGIRLWESTGWDKIESYDQYMELIRREPGTVLGVWMRHLFNGLDIQYSDPYIWEVYVSTWKTAWLNYTILLGGLAILLYRVGWRPSRWRVTNVLVLLALIGQCAATLPVAMECRFLLPLHLLLAACLVFGLHPVRIWRHSSLPTLLIGVVVYAVLVAGCFYVSMQTQLQLERGPRLLFNWQKPAPEPW</sequence>
<feature type="transmembrane region" description="Helical" evidence="1">
    <location>
        <begin position="75"/>
        <end position="96"/>
    </location>
</feature>
<dbReference type="EMBL" id="CP095049">
    <property type="protein sequence ID" value="UOQ54286.1"/>
    <property type="molecule type" value="Genomic_DNA"/>
</dbReference>
<feature type="transmembrane region" description="Helical" evidence="1">
    <location>
        <begin position="397"/>
        <end position="417"/>
    </location>
</feature>
<evidence type="ECO:0000313" key="2">
    <source>
        <dbReference type="EMBL" id="UOQ54286.1"/>
    </source>
</evidence>
<protein>
    <recommendedName>
        <fullName evidence="4">Glycosyltransferase RgtA/B/C/D-like domain-containing protein</fullName>
    </recommendedName>
</protein>
<feature type="transmembrane region" description="Helical" evidence="1">
    <location>
        <begin position="108"/>
        <end position="127"/>
    </location>
</feature>
<keyword evidence="1" id="KW-0812">Transmembrane</keyword>
<gene>
    <name evidence="2" type="ORF">MUN80_05890</name>
</gene>